<dbReference type="STRING" id="439228.SAMN06295920_111136"/>
<evidence type="ECO:0000256" key="5">
    <source>
        <dbReference type="ARBA" id="ARBA00023136"/>
    </source>
</evidence>
<dbReference type="EMBL" id="FUYM01000011">
    <property type="protein sequence ID" value="SKC02027.1"/>
    <property type="molecule type" value="Genomic_DNA"/>
</dbReference>
<name>A0A1T5G108_9SPHN</name>
<feature type="transmembrane region" description="Helical" evidence="6">
    <location>
        <begin position="120"/>
        <end position="143"/>
    </location>
</feature>
<keyword evidence="9" id="KW-1185">Reference proteome</keyword>
<dbReference type="RefSeq" id="WP_235862758.1">
    <property type="nucleotide sequence ID" value="NZ_FUYM01000011.1"/>
</dbReference>
<evidence type="ECO:0000313" key="8">
    <source>
        <dbReference type="EMBL" id="SKC02027.1"/>
    </source>
</evidence>
<dbReference type="PROSITE" id="PS50850">
    <property type="entry name" value="MFS"/>
    <property type="match status" value="1"/>
</dbReference>
<reference evidence="9" key="1">
    <citation type="submission" date="2017-02" db="EMBL/GenBank/DDBJ databases">
        <authorList>
            <person name="Varghese N."/>
            <person name="Submissions S."/>
        </authorList>
    </citation>
    <scope>NUCLEOTIDE SEQUENCE [LARGE SCALE GENOMIC DNA]</scope>
    <source>
        <strain evidence="9">UM2</strain>
    </source>
</reference>
<feature type="transmembrane region" description="Helical" evidence="6">
    <location>
        <begin position="294"/>
        <end position="311"/>
    </location>
</feature>
<feature type="transmembrane region" description="Helical" evidence="6">
    <location>
        <begin position="380"/>
        <end position="398"/>
    </location>
</feature>
<feature type="transmembrane region" description="Helical" evidence="6">
    <location>
        <begin position="263"/>
        <end position="282"/>
    </location>
</feature>
<dbReference type="GO" id="GO:0005886">
    <property type="term" value="C:plasma membrane"/>
    <property type="evidence" value="ECO:0007669"/>
    <property type="project" value="UniProtKB-SubCell"/>
</dbReference>
<dbReference type="PANTHER" id="PTHR43124">
    <property type="entry name" value="PURINE EFFLUX PUMP PBUE"/>
    <property type="match status" value="1"/>
</dbReference>
<dbReference type="AlphaFoldDB" id="A0A1T5G108"/>
<evidence type="ECO:0000256" key="1">
    <source>
        <dbReference type="ARBA" id="ARBA00004651"/>
    </source>
</evidence>
<evidence type="ECO:0000256" key="6">
    <source>
        <dbReference type="SAM" id="Phobius"/>
    </source>
</evidence>
<protein>
    <submittedName>
        <fullName evidence="8">Predicted arabinose efflux permease, MFS family</fullName>
    </submittedName>
</protein>
<organism evidence="8 9">
    <name type="scientific">Rhizorhabdus histidinilytica</name>
    <dbReference type="NCBI Taxonomy" id="439228"/>
    <lineage>
        <taxon>Bacteria</taxon>
        <taxon>Pseudomonadati</taxon>
        <taxon>Pseudomonadota</taxon>
        <taxon>Alphaproteobacteria</taxon>
        <taxon>Sphingomonadales</taxon>
        <taxon>Sphingomonadaceae</taxon>
        <taxon>Rhizorhabdus</taxon>
    </lineage>
</organism>
<feature type="transmembrane region" description="Helical" evidence="6">
    <location>
        <begin position="225"/>
        <end position="243"/>
    </location>
</feature>
<feature type="transmembrane region" description="Helical" evidence="6">
    <location>
        <begin position="352"/>
        <end position="374"/>
    </location>
</feature>
<dbReference type="Gene3D" id="1.20.1250.20">
    <property type="entry name" value="MFS general substrate transporter like domains"/>
    <property type="match status" value="2"/>
</dbReference>
<dbReference type="Pfam" id="PF07690">
    <property type="entry name" value="MFS_1"/>
    <property type="match status" value="2"/>
</dbReference>
<evidence type="ECO:0000256" key="3">
    <source>
        <dbReference type="ARBA" id="ARBA00022692"/>
    </source>
</evidence>
<evidence type="ECO:0000256" key="4">
    <source>
        <dbReference type="ARBA" id="ARBA00022989"/>
    </source>
</evidence>
<feature type="transmembrane region" description="Helical" evidence="6">
    <location>
        <begin position="186"/>
        <end position="204"/>
    </location>
</feature>
<dbReference type="InterPro" id="IPR036259">
    <property type="entry name" value="MFS_trans_sf"/>
</dbReference>
<feature type="transmembrane region" description="Helical" evidence="6">
    <location>
        <begin position="95"/>
        <end position="114"/>
    </location>
</feature>
<evidence type="ECO:0000259" key="7">
    <source>
        <dbReference type="PROSITE" id="PS50850"/>
    </source>
</evidence>
<feature type="transmembrane region" description="Helical" evidence="6">
    <location>
        <begin position="26"/>
        <end position="45"/>
    </location>
</feature>
<keyword evidence="2" id="KW-1003">Cell membrane</keyword>
<dbReference type="Proteomes" id="UP000189818">
    <property type="component" value="Unassembled WGS sequence"/>
</dbReference>
<dbReference type="InterPro" id="IPR011701">
    <property type="entry name" value="MFS"/>
</dbReference>
<feature type="transmembrane region" description="Helical" evidence="6">
    <location>
        <begin position="155"/>
        <end position="174"/>
    </location>
</feature>
<keyword evidence="3 6" id="KW-0812">Transmembrane</keyword>
<dbReference type="SUPFAM" id="SSF103473">
    <property type="entry name" value="MFS general substrate transporter"/>
    <property type="match status" value="1"/>
</dbReference>
<comment type="subcellular location">
    <subcellularLocation>
        <location evidence="1">Cell membrane</location>
        <topology evidence="1">Multi-pass membrane protein</topology>
    </subcellularLocation>
</comment>
<dbReference type="InterPro" id="IPR050189">
    <property type="entry name" value="MFS_Efflux_Transporters"/>
</dbReference>
<sequence>MDSQSASLGDYVALGASPVARFRRMLAIFVMISGGCFTGLMTTALSPSMVAIKSHFGHDASAALVAQLVVTTASLGVVVGGPIAGWLIERAGIRQVLLAALPLYGLFGSAGLVLESAPALFAARFGLGFCAATIFTASVTLLGDSLVGGGRARALGFKTTVAAGFAVLSVMMSARIAEAAGWRMPFALYGAVALVMLCIVLFAVESPPREKGRAAAGGTGTMAVLILWPVYAVVLAISTITILNQTQVPLLLASDHDVPPTTIAWVITAGTLAYTIGSLFYGSLQVRIGARRMFALNLALIGSGVTILGLSHMLMLSAFGCILLGTGGGLMQPYMLNILLDRAAPETRGRAIGLLSPAINLGQFLSPLLFFLLFTNLGGHGAFLAIGITLFLSATIGLRTGVPAVRARTGGGGTQPTS</sequence>
<keyword evidence="5 6" id="KW-0472">Membrane</keyword>
<dbReference type="PANTHER" id="PTHR43124:SF3">
    <property type="entry name" value="CHLORAMPHENICOL EFFLUX PUMP RV0191"/>
    <property type="match status" value="1"/>
</dbReference>
<feature type="transmembrane region" description="Helical" evidence="6">
    <location>
        <begin position="317"/>
        <end position="340"/>
    </location>
</feature>
<feature type="transmembrane region" description="Helical" evidence="6">
    <location>
        <begin position="65"/>
        <end position="88"/>
    </location>
</feature>
<proteinExistence type="predicted"/>
<accession>A0A1T5G108</accession>
<feature type="domain" description="Major facilitator superfamily (MFS) profile" evidence="7">
    <location>
        <begin position="27"/>
        <end position="405"/>
    </location>
</feature>
<dbReference type="GO" id="GO:0022857">
    <property type="term" value="F:transmembrane transporter activity"/>
    <property type="evidence" value="ECO:0007669"/>
    <property type="project" value="InterPro"/>
</dbReference>
<dbReference type="InterPro" id="IPR020846">
    <property type="entry name" value="MFS_dom"/>
</dbReference>
<keyword evidence="4 6" id="KW-1133">Transmembrane helix</keyword>
<gene>
    <name evidence="8" type="ORF">SAMN06295920_111136</name>
</gene>
<evidence type="ECO:0000313" key="9">
    <source>
        <dbReference type="Proteomes" id="UP000189818"/>
    </source>
</evidence>
<evidence type="ECO:0000256" key="2">
    <source>
        <dbReference type="ARBA" id="ARBA00022475"/>
    </source>
</evidence>